<evidence type="ECO:0000259" key="3">
    <source>
        <dbReference type="SMART" id="SM00328"/>
    </source>
</evidence>
<evidence type="ECO:0000313" key="4">
    <source>
        <dbReference type="Proteomes" id="UP000035680"/>
    </source>
</evidence>
<reference evidence="4" key="1">
    <citation type="submission" date="2014-07" db="EMBL/GenBank/DDBJ databases">
        <authorList>
            <person name="Martin A.A"/>
            <person name="De Silva N."/>
        </authorList>
    </citation>
    <scope>NUCLEOTIDE SEQUENCE</scope>
</reference>
<comment type="similarity">
    <text evidence="1">Belongs to the BPI/LBP/Plunc superfamily. BPI/LBP family.</text>
</comment>
<dbReference type="Pfam" id="PF02886">
    <property type="entry name" value="LBP_BPI_CETP_C"/>
    <property type="match status" value="1"/>
</dbReference>
<dbReference type="InterPro" id="IPR032942">
    <property type="entry name" value="BPI/LBP/Plunc"/>
</dbReference>
<dbReference type="SMART" id="SM00328">
    <property type="entry name" value="BPI1"/>
    <property type="match status" value="1"/>
</dbReference>
<dbReference type="STRING" id="75913.A0A0K0G189"/>
<proteinExistence type="inferred from homology"/>
<dbReference type="WBParaSite" id="SVE_1847700.1">
    <property type="protein sequence ID" value="SVE_1847700.1"/>
    <property type="gene ID" value="SVE_1847700"/>
</dbReference>
<keyword evidence="4" id="KW-1185">Reference proteome</keyword>
<evidence type="ECO:0000313" key="5">
    <source>
        <dbReference type="WBParaSite" id="SVE_1847700.1"/>
    </source>
</evidence>
<dbReference type="SUPFAM" id="SSF55394">
    <property type="entry name" value="Bactericidal permeability-increasing protein, BPI"/>
    <property type="match status" value="2"/>
</dbReference>
<evidence type="ECO:0000256" key="2">
    <source>
        <dbReference type="ARBA" id="ARBA00023157"/>
    </source>
</evidence>
<dbReference type="GO" id="GO:0005615">
    <property type="term" value="C:extracellular space"/>
    <property type="evidence" value="ECO:0007669"/>
    <property type="project" value="TreeGrafter"/>
</dbReference>
<dbReference type="Gene3D" id="3.15.10.10">
    <property type="entry name" value="Bactericidal permeability-increasing protein, domain 1"/>
    <property type="match status" value="1"/>
</dbReference>
<dbReference type="AlphaFoldDB" id="A0A0K0G189"/>
<dbReference type="InterPro" id="IPR017943">
    <property type="entry name" value="Bactericidal_perm-incr_a/b_dom"/>
</dbReference>
<dbReference type="PANTHER" id="PTHR10504:SF131">
    <property type="entry name" value="BPI2 DOMAIN-CONTAINING PROTEIN"/>
    <property type="match status" value="1"/>
</dbReference>
<keyword evidence="2" id="KW-1015">Disulfide bond</keyword>
<evidence type="ECO:0000256" key="1">
    <source>
        <dbReference type="ARBA" id="ARBA00007292"/>
    </source>
</evidence>
<reference evidence="5" key="2">
    <citation type="submission" date="2015-08" db="UniProtKB">
        <authorList>
            <consortium name="WormBaseParasite"/>
        </authorList>
    </citation>
    <scope>IDENTIFICATION</scope>
</reference>
<dbReference type="InterPro" id="IPR001124">
    <property type="entry name" value="Lipid-bd_serum_glycop_C"/>
</dbReference>
<dbReference type="Pfam" id="PF01273">
    <property type="entry name" value="LBP_BPI_CETP"/>
    <property type="match status" value="1"/>
</dbReference>
<feature type="domain" description="Lipid-binding serum glycoprotein N-terminal" evidence="3">
    <location>
        <begin position="35"/>
        <end position="259"/>
    </location>
</feature>
<protein>
    <submittedName>
        <fullName evidence="5">BPI1 domain-containing protein</fullName>
    </submittedName>
</protein>
<dbReference type="Proteomes" id="UP000035680">
    <property type="component" value="Unassembled WGS sequence"/>
</dbReference>
<dbReference type="GO" id="GO:0008289">
    <property type="term" value="F:lipid binding"/>
    <property type="evidence" value="ECO:0007669"/>
    <property type="project" value="InterPro"/>
</dbReference>
<sequence length="479" mass="52794">MVVIFLDIQSLNIYLAFNLRNVNGNTIPGAQIQFSSVGLNYMAGVAIDYINSAIAKINIPDIKGFLKFTYHLSQIKIEEFNIPKSSNVIQFSPPDKLGINLQGISGKMSAHYQVKIKEGFIHVSKSGTVDVTIGSTSVDASVGISSLNGHPNLSNSGCTANFGVFDIKFHGSLLDDIIDLFRKEIEKHFKGKIEEVICQEIENVESDQGNKILGSFPLDVGLTGTFEGFHIDYALTSNPESSKTSFTIPIEGLIYYEGHQNDPKIPKPNNVIHPYNTNKYLCIDFDGDRVLGSAAYAFELSKLSHFMIDNNILKLFPQSIRNFFQCSCSDGLCIGELIPEIKKNCQAGKSVAIDCSSIAFPGFHFNSSDGFSMSLFDLYMDVGILLESDLKINNWVISGDVKLYEYHFEVKNSAIGPIGTQTIQKIIDEAIKYLIVGIADSILKDGIPLPKIKHLNIINPQFIFGSELLSVCADFQLAL</sequence>
<accession>A0A0K0G189</accession>
<organism evidence="4 5">
    <name type="scientific">Strongyloides venezuelensis</name>
    <name type="common">Threadworm</name>
    <dbReference type="NCBI Taxonomy" id="75913"/>
    <lineage>
        <taxon>Eukaryota</taxon>
        <taxon>Metazoa</taxon>
        <taxon>Ecdysozoa</taxon>
        <taxon>Nematoda</taxon>
        <taxon>Chromadorea</taxon>
        <taxon>Rhabditida</taxon>
        <taxon>Tylenchina</taxon>
        <taxon>Panagrolaimomorpha</taxon>
        <taxon>Strongyloidoidea</taxon>
        <taxon>Strongyloididae</taxon>
        <taxon>Strongyloides</taxon>
    </lineage>
</organism>
<name>A0A0K0G189_STRVS</name>
<dbReference type="PANTHER" id="PTHR10504">
    <property type="entry name" value="BACTERICIDAL PERMEABILITY-INCREASING BPI PROTEIN-RELATED"/>
    <property type="match status" value="1"/>
</dbReference>
<dbReference type="InterPro" id="IPR017942">
    <property type="entry name" value="Lipid-bd_serum_glycop_N"/>
</dbReference>
<dbReference type="Gene3D" id="3.15.20.10">
    <property type="entry name" value="Bactericidal permeability-increasing protein, domain 2"/>
    <property type="match status" value="1"/>
</dbReference>